<dbReference type="Proteomes" id="UP000275719">
    <property type="component" value="Unassembled WGS sequence"/>
</dbReference>
<evidence type="ECO:0000313" key="2">
    <source>
        <dbReference type="Proteomes" id="UP000275719"/>
    </source>
</evidence>
<proteinExistence type="predicted"/>
<accession>A0A3P3W3K4</accession>
<protein>
    <submittedName>
        <fullName evidence="1">Uncharacterized protein</fullName>
    </submittedName>
</protein>
<keyword evidence="2" id="KW-1185">Reference proteome</keyword>
<dbReference type="RefSeq" id="WP_125019605.1">
    <property type="nucleotide sequence ID" value="NZ_RQVQ01000029.1"/>
</dbReference>
<name>A0A3P3W3K4_9FLAO</name>
<comment type="caution">
    <text evidence="1">The sequence shown here is derived from an EMBL/GenBank/DDBJ whole genome shotgun (WGS) entry which is preliminary data.</text>
</comment>
<reference evidence="1 2" key="1">
    <citation type="submission" date="2018-11" db="EMBL/GenBank/DDBJ databases">
        <title>Flavobacterium sp. nov., YIM 102701-2 draft genome.</title>
        <authorList>
            <person name="Li G."/>
            <person name="Jiang Y."/>
        </authorList>
    </citation>
    <scope>NUCLEOTIDE SEQUENCE [LARGE SCALE GENOMIC DNA]</scope>
    <source>
        <strain evidence="1 2">YIM 102701-2</strain>
    </source>
</reference>
<dbReference type="AlphaFoldDB" id="A0A3P3W3K4"/>
<organism evidence="1 2">
    <name type="scientific">Paenimyroides tangerinum</name>
    <dbReference type="NCBI Taxonomy" id="2488728"/>
    <lineage>
        <taxon>Bacteria</taxon>
        <taxon>Pseudomonadati</taxon>
        <taxon>Bacteroidota</taxon>
        <taxon>Flavobacteriia</taxon>
        <taxon>Flavobacteriales</taxon>
        <taxon>Flavobacteriaceae</taxon>
        <taxon>Paenimyroides</taxon>
    </lineage>
</organism>
<sequence>MILTEEEIQILNQIELVRQDYDALNSYRLYHKNIFESALDYIPVQYLPNHTFGFSFRVVNNKFHMQVAYSNRNRKFYKNDVITFGFKSGEDLEFKLFAGTIKDIHGRNSTTILISPEQVKLFLLEDLEFIRIESKRNELGFINSQIHNTLNYYNIGEPFYQKTVKYILNDLLKEYLKDYPANDYSRILDS</sequence>
<evidence type="ECO:0000313" key="1">
    <source>
        <dbReference type="EMBL" id="RRJ89324.1"/>
    </source>
</evidence>
<dbReference type="EMBL" id="RQVQ01000029">
    <property type="protein sequence ID" value="RRJ89324.1"/>
    <property type="molecule type" value="Genomic_DNA"/>
</dbReference>
<gene>
    <name evidence="1" type="ORF">EG240_11845</name>
</gene>